<evidence type="ECO:0000256" key="1">
    <source>
        <dbReference type="SAM" id="Phobius"/>
    </source>
</evidence>
<evidence type="ECO:0000313" key="2">
    <source>
        <dbReference type="EMBL" id="SIR79324.1"/>
    </source>
</evidence>
<evidence type="ECO:0000313" key="3">
    <source>
        <dbReference type="Proteomes" id="UP000187495"/>
    </source>
</evidence>
<gene>
    <name evidence="2" type="ORF">SAMN02745664_102116</name>
</gene>
<organism evidence="2 3">
    <name type="scientific">Moraxella cuniculi DSM 21768</name>
    <dbReference type="NCBI Taxonomy" id="1122245"/>
    <lineage>
        <taxon>Bacteria</taxon>
        <taxon>Pseudomonadati</taxon>
        <taxon>Pseudomonadota</taxon>
        <taxon>Gammaproteobacteria</taxon>
        <taxon>Moraxellales</taxon>
        <taxon>Moraxellaceae</taxon>
        <taxon>Moraxella</taxon>
    </lineage>
</organism>
<accession>A0A1N7DU15</accession>
<dbReference type="AlphaFoldDB" id="A0A1N7DU15"/>
<dbReference type="Proteomes" id="UP000187495">
    <property type="component" value="Unassembled WGS sequence"/>
</dbReference>
<sequence length="124" mass="14271">MDMLSKYNYLMSQELKITALCLCIQQLIVASSTYFIARLAAGVGQGEISMLYAVLFVISLVVVYVPAYFCMVYLERAKYTAWLGYIKRFEDKFLGRVSFILMTQPSRQVWRCLAKRAKLPSTVR</sequence>
<proteinExistence type="predicted"/>
<keyword evidence="1" id="KW-1133">Transmembrane helix</keyword>
<keyword evidence="1" id="KW-0812">Transmembrane</keyword>
<feature type="transmembrane region" description="Helical" evidence="1">
    <location>
        <begin position="51"/>
        <end position="74"/>
    </location>
</feature>
<protein>
    <submittedName>
        <fullName evidence="2">Uncharacterized protein</fullName>
    </submittedName>
</protein>
<dbReference type="EMBL" id="FTNU01000002">
    <property type="protein sequence ID" value="SIR79324.1"/>
    <property type="molecule type" value="Genomic_DNA"/>
</dbReference>
<keyword evidence="1" id="KW-0472">Membrane</keyword>
<name>A0A1N7DU15_9GAMM</name>
<reference evidence="3" key="1">
    <citation type="submission" date="2017-01" db="EMBL/GenBank/DDBJ databases">
        <authorList>
            <person name="Varghese N."/>
            <person name="Submissions S."/>
        </authorList>
    </citation>
    <scope>NUCLEOTIDE SEQUENCE [LARGE SCALE GENOMIC DNA]</scope>
    <source>
        <strain evidence="3">DSM 21768</strain>
    </source>
</reference>
<keyword evidence="3" id="KW-1185">Reference proteome</keyword>